<comment type="subcellular location">
    <subcellularLocation>
        <location evidence="2">Cell membrane</location>
        <topology evidence="2">Lipid-anchor</topology>
    </subcellularLocation>
</comment>
<dbReference type="EMBL" id="LROM01000138">
    <property type="protein sequence ID" value="OEZ94054.1"/>
    <property type="molecule type" value="Genomic_DNA"/>
</dbReference>
<protein>
    <submittedName>
        <fullName evidence="3">Outer membrane protein OprM</fullName>
    </submittedName>
</protein>
<keyword evidence="2" id="KW-0472">Membrane</keyword>
<keyword evidence="2" id="KW-0449">Lipoprotein</keyword>
<dbReference type="PANTHER" id="PTHR30203:SF32">
    <property type="entry name" value="CATION EFFLUX SYSTEM PROTEIN CUSC"/>
    <property type="match status" value="1"/>
</dbReference>
<keyword evidence="2" id="KW-1134">Transmembrane beta strand</keyword>
<reference evidence="4" key="1">
    <citation type="journal article" date="2016" name="Front. Microbiol.">
        <title>Molecular Keys to the Janthinobacterium and Duganella spp. Interaction with the Plant Pathogen Fusarium graminearum.</title>
        <authorList>
            <person name="Haack F.S."/>
            <person name="Poehlein A."/>
            <person name="Kroger C."/>
            <person name="Voigt C.A."/>
            <person name="Piepenbring M."/>
            <person name="Bode H.B."/>
            <person name="Daniel R."/>
            <person name="Schafer W."/>
            <person name="Streit W.R."/>
        </authorList>
    </citation>
    <scope>NUCLEOTIDE SEQUENCE [LARGE SCALE GENOMIC DNA]</scope>
    <source>
        <strain evidence="4">T54</strain>
    </source>
</reference>
<evidence type="ECO:0000256" key="2">
    <source>
        <dbReference type="RuleBase" id="RU362097"/>
    </source>
</evidence>
<dbReference type="SUPFAM" id="SSF56954">
    <property type="entry name" value="Outer membrane efflux proteins (OEP)"/>
    <property type="match status" value="1"/>
</dbReference>
<dbReference type="GO" id="GO:0005886">
    <property type="term" value="C:plasma membrane"/>
    <property type="evidence" value="ECO:0007669"/>
    <property type="project" value="UniProtKB-SubCell"/>
</dbReference>
<name>A0A1E7WBL0_9BURK</name>
<keyword evidence="2" id="KW-0732">Signal</keyword>
<dbReference type="Pfam" id="PF02321">
    <property type="entry name" value="OEP"/>
    <property type="match status" value="2"/>
</dbReference>
<dbReference type="AlphaFoldDB" id="A0A1E7WBL0"/>
<evidence type="ECO:0000313" key="3">
    <source>
        <dbReference type="EMBL" id="OEZ94054.1"/>
    </source>
</evidence>
<gene>
    <name evidence="3" type="primary">oprM_6</name>
    <name evidence="3" type="ORF">DUPY_47070</name>
</gene>
<dbReference type="Gene3D" id="1.20.1600.10">
    <property type="entry name" value="Outer membrane efflux proteins (OEP)"/>
    <property type="match status" value="1"/>
</dbReference>
<proteinExistence type="inferred from homology"/>
<dbReference type="PATRIC" id="fig|762836.4.peg.4841"/>
<sequence>MTSMHKSLFTLAALALLGGCSLAPVYERPAAPVGQAWPAGEAYKGLPAAAADARPASEIQWREYFADARLRQVIELALANNRDLRVSVLNIERARAQYNISSAPLLPTVAAGVGQNATRTPRTMTGTGEAAITRQYSGGLSLAAYELDFFGKVRNGAEAGLQTYLGTEEARRTQQISLVAEVANAWLTLTADQQRLKLAQETLRSQQTTYDLSRKRFDAGATSGVDVYDAQTSVETARNDVATYTAQVAQDQNALNLLVGGTVPTTLLPEGELVSVTELTTLPGSLPSDLLQRRPDVQQAERALRSANANIGVARAAFFPSISLTASGGSASRDLSGLFKAGSGTWSFAPQINLPIFDGGVNRANLDIAKADRDISVAQYEKAIQVAFREVADALAVRGTIDERLNSQQALVQATEKSYRINEARYRNGADTYLNSLVSQRALYQAQQGLITTRLNQTSNAVTLYKVLGGGWQPEAAQVTPAPQATQAVQPPPRG</sequence>
<organism evidence="3 4">
    <name type="scientific">Duganella phyllosphaerae</name>
    <dbReference type="NCBI Taxonomy" id="762836"/>
    <lineage>
        <taxon>Bacteria</taxon>
        <taxon>Pseudomonadati</taxon>
        <taxon>Pseudomonadota</taxon>
        <taxon>Betaproteobacteria</taxon>
        <taxon>Burkholderiales</taxon>
        <taxon>Oxalobacteraceae</taxon>
        <taxon>Telluria group</taxon>
        <taxon>Duganella</taxon>
    </lineage>
</organism>
<dbReference type="Proteomes" id="UP000175989">
    <property type="component" value="Unassembled WGS sequence"/>
</dbReference>
<accession>A0A1E7WBL0</accession>
<dbReference type="PROSITE" id="PS51257">
    <property type="entry name" value="PROKAR_LIPOPROTEIN"/>
    <property type="match status" value="1"/>
</dbReference>
<comment type="similarity">
    <text evidence="1 2">Belongs to the outer membrane factor (OMF) (TC 1.B.17) family.</text>
</comment>
<feature type="signal peptide" evidence="2">
    <location>
        <begin position="1"/>
        <end position="23"/>
    </location>
</feature>
<keyword evidence="4" id="KW-1185">Reference proteome</keyword>
<keyword evidence="2" id="KW-0564">Palmitate</keyword>
<dbReference type="InterPro" id="IPR003423">
    <property type="entry name" value="OMP_efflux"/>
</dbReference>
<dbReference type="Gene3D" id="2.20.200.10">
    <property type="entry name" value="Outer membrane efflux proteins (OEP)"/>
    <property type="match status" value="1"/>
</dbReference>
<dbReference type="PANTHER" id="PTHR30203">
    <property type="entry name" value="OUTER MEMBRANE CATION EFFLUX PROTEIN"/>
    <property type="match status" value="1"/>
</dbReference>
<dbReference type="GO" id="GO:0015562">
    <property type="term" value="F:efflux transmembrane transporter activity"/>
    <property type="evidence" value="ECO:0007669"/>
    <property type="project" value="InterPro"/>
</dbReference>
<evidence type="ECO:0000313" key="4">
    <source>
        <dbReference type="Proteomes" id="UP000175989"/>
    </source>
</evidence>
<feature type="chain" id="PRO_5009028579" evidence="2">
    <location>
        <begin position="24"/>
        <end position="495"/>
    </location>
</feature>
<comment type="caution">
    <text evidence="3">The sequence shown here is derived from an EMBL/GenBank/DDBJ whole genome shotgun (WGS) entry which is preliminary data.</text>
</comment>
<keyword evidence="2" id="KW-0812">Transmembrane</keyword>
<evidence type="ECO:0000256" key="1">
    <source>
        <dbReference type="ARBA" id="ARBA00007613"/>
    </source>
</evidence>
<dbReference type="NCBIfam" id="TIGR01845">
    <property type="entry name" value="outer_NodT"/>
    <property type="match status" value="1"/>
</dbReference>
<dbReference type="InterPro" id="IPR010131">
    <property type="entry name" value="MdtP/NodT-like"/>
</dbReference>